<dbReference type="EMBL" id="JAWXYG010000003">
    <property type="protein sequence ID" value="KAK4278078.1"/>
    <property type="molecule type" value="Genomic_DNA"/>
</dbReference>
<keyword evidence="2" id="KW-1185">Reference proteome</keyword>
<comment type="caution">
    <text evidence="1">The sequence shown here is derived from an EMBL/GenBank/DDBJ whole genome shotgun (WGS) entry which is preliminary data.</text>
</comment>
<dbReference type="AlphaFoldDB" id="A0AAE1MVN7"/>
<organism evidence="1 2">
    <name type="scientific">Acacia crassicarpa</name>
    <name type="common">northern wattle</name>
    <dbReference type="NCBI Taxonomy" id="499986"/>
    <lineage>
        <taxon>Eukaryota</taxon>
        <taxon>Viridiplantae</taxon>
        <taxon>Streptophyta</taxon>
        <taxon>Embryophyta</taxon>
        <taxon>Tracheophyta</taxon>
        <taxon>Spermatophyta</taxon>
        <taxon>Magnoliopsida</taxon>
        <taxon>eudicotyledons</taxon>
        <taxon>Gunneridae</taxon>
        <taxon>Pentapetalae</taxon>
        <taxon>rosids</taxon>
        <taxon>fabids</taxon>
        <taxon>Fabales</taxon>
        <taxon>Fabaceae</taxon>
        <taxon>Caesalpinioideae</taxon>
        <taxon>mimosoid clade</taxon>
        <taxon>Acacieae</taxon>
        <taxon>Acacia</taxon>
    </lineage>
</organism>
<name>A0AAE1MVN7_9FABA</name>
<evidence type="ECO:0000313" key="2">
    <source>
        <dbReference type="Proteomes" id="UP001293593"/>
    </source>
</evidence>
<gene>
    <name evidence="1" type="ORF">QN277_015972</name>
</gene>
<dbReference type="Proteomes" id="UP001293593">
    <property type="component" value="Unassembled WGS sequence"/>
</dbReference>
<accession>A0AAE1MVN7</accession>
<evidence type="ECO:0000313" key="1">
    <source>
        <dbReference type="EMBL" id="KAK4278078.1"/>
    </source>
</evidence>
<proteinExistence type="predicted"/>
<protein>
    <submittedName>
        <fullName evidence="1">Uncharacterized protein</fullName>
    </submittedName>
</protein>
<reference evidence="1" key="1">
    <citation type="submission" date="2023-10" db="EMBL/GenBank/DDBJ databases">
        <title>Chromosome-level genome of the transformable northern wattle, Acacia crassicarpa.</title>
        <authorList>
            <person name="Massaro I."/>
            <person name="Sinha N.R."/>
            <person name="Poethig S."/>
            <person name="Leichty A.R."/>
        </authorList>
    </citation>
    <scope>NUCLEOTIDE SEQUENCE</scope>
    <source>
        <strain evidence="1">Acra3RX</strain>
        <tissue evidence="1">Leaf</tissue>
    </source>
</reference>
<sequence length="74" mass="8311">MASAGFGLAEIYVQRKFYKEKMKLEEVNAQARLHGSQPRTSGGCFFWPSKNRRTKVARVTDCDDDELGTLAPTT</sequence>